<evidence type="ECO:0000313" key="1">
    <source>
        <dbReference type="EMBL" id="MCI68021.1"/>
    </source>
</evidence>
<accession>A0A392U3K1</accession>
<name>A0A392U3K1_9FABA</name>
<feature type="non-terminal residue" evidence="1">
    <location>
        <position position="57"/>
    </location>
</feature>
<reference evidence="1 2" key="1">
    <citation type="journal article" date="2018" name="Front. Plant Sci.">
        <title>Red Clover (Trifolium pratense) and Zigzag Clover (T. medium) - A Picture of Genomic Similarities and Differences.</title>
        <authorList>
            <person name="Dluhosova J."/>
            <person name="Istvanek J."/>
            <person name="Nedelnik J."/>
            <person name="Repkova J."/>
        </authorList>
    </citation>
    <scope>NUCLEOTIDE SEQUENCE [LARGE SCALE GENOMIC DNA]</scope>
    <source>
        <strain evidence="2">cv. 10/8</strain>
        <tissue evidence="1">Leaf</tissue>
    </source>
</reference>
<comment type="caution">
    <text evidence="1">The sequence shown here is derived from an EMBL/GenBank/DDBJ whole genome shotgun (WGS) entry which is preliminary data.</text>
</comment>
<dbReference type="Proteomes" id="UP000265520">
    <property type="component" value="Unassembled WGS sequence"/>
</dbReference>
<organism evidence="1 2">
    <name type="scientific">Trifolium medium</name>
    <dbReference type="NCBI Taxonomy" id="97028"/>
    <lineage>
        <taxon>Eukaryota</taxon>
        <taxon>Viridiplantae</taxon>
        <taxon>Streptophyta</taxon>
        <taxon>Embryophyta</taxon>
        <taxon>Tracheophyta</taxon>
        <taxon>Spermatophyta</taxon>
        <taxon>Magnoliopsida</taxon>
        <taxon>eudicotyledons</taxon>
        <taxon>Gunneridae</taxon>
        <taxon>Pentapetalae</taxon>
        <taxon>rosids</taxon>
        <taxon>fabids</taxon>
        <taxon>Fabales</taxon>
        <taxon>Fabaceae</taxon>
        <taxon>Papilionoideae</taxon>
        <taxon>50 kb inversion clade</taxon>
        <taxon>NPAAA clade</taxon>
        <taxon>Hologalegina</taxon>
        <taxon>IRL clade</taxon>
        <taxon>Trifolieae</taxon>
        <taxon>Trifolium</taxon>
    </lineage>
</organism>
<proteinExistence type="predicted"/>
<keyword evidence="2" id="KW-1185">Reference proteome</keyword>
<dbReference type="EMBL" id="LXQA010728927">
    <property type="protein sequence ID" value="MCI68021.1"/>
    <property type="molecule type" value="Genomic_DNA"/>
</dbReference>
<evidence type="ECO:0000313" key="2">
    <source>
        <dbReference type="Proteomes" id="UP000265520"/>
    </source>
</evidence>
<protein>
    <submittedName>
        <fullName evidence="1">Uncharacterized protein</fullName>
    </submittedName>
</protein>
<sequence length="57" mass="6793">MVIQEEDWRSHIIRYLQKDELPHDKGEAVKIKRLAARYTMVGDKLYRRGFSSPMLLC</sequence>
<dbReference type="AlphaFoldDB" id="A0A392U3K1"/>